<keyword evidence="4" id="KW-0813">Transport</keyword>
<dbReference type="Proteomes" id="UP001153148">
    <property type="component" value="Unassembled WGS sequence"/>
</dbReference>
<evidence type="ECO:0000256" key="2">
    <source>
        <dbReference type="ARBA" id="ARBA00005364"/>
    </source>
</evidence>
<dbReference type="InterPro" id="IPR004837">
    <property type="entry name" value="NaCa_Exmemb"/>
</dbReference>
<organism evidence="10 11">
    <name type="scientific">Timema podura</name>
    <name type="common">Walking stick</name>
    <dbReference type="NCBI Taxonomy" id="61482"/>
    <lineage>
        <taxon>Eukaryota</taxon>
        <taxon>Metazoa</taxon>
        <taxon>Ecdysozoa</taxon>
        <taxon>Arthropoda</taxon>
        <taxon>Hexapoda</taxon>
        <taxon>Insecta</taxon>
        <taxon>Pterygota</taxon>
        <taxon>Neoptera</taxon>
        <taxon>Polyneoptera</taxon>
        <taxon>Phasmatodea</taxon>
        <taxon>Timematodea</taxon>
        <taxon>Timematoidea</taxon>
        <taxon>Timematidae</taxon>
        <taxon>Timema</taxon>
    </lineage>
</organism>
<dbReference type="Gene3D" id="1.20.1420.30">
    <property type="entry name" value="NCX, central ion-binding region"/>
    <property type="match status" value="1"/>
</dbReference>
<name>A0ABN7NF36_TIMPD</name>
<comment type="similarity">
    <text evidence="2">Belongs to the Ca(2+):cation antiporter (CaCA) (TC 2.A.19) family. SLC24A subfamily.</text>
</comment>
<keyword evidence="6 8" id="KW-1133">Transmembrane helix</keyword>
<feature type="transmembrane region" description="Helical" evidence="8">
    <location>
        <begin position="167"/>
        <end position="185"/>
    </location>
</feature>
<feature type="transmembrane region" description="Helical" evidence="8">
    <location>
        <begin position="232"/>
        <end position="250"/>
    </location>
</feature>
<comment type="caution">
    <text evidence="10">The sequence shown here is derived from an EMBL/GenBank/DDBJ whole genome shotgun (WGS) entry which is preliminary data.</text>
</comment>
<gene>
    <name evidence="10" type="ORF">TPAB3V08_LOCUS182</name>
</gene>
<feature type="transmembrane region" description="Helical" evidence="8">
    <location>
        <begin position="132"/>
        <end position="155"/>
    </location>
</feature>
<accession>A0ABN7NF36</accession>
<evidence type="ECO:0000256" key="3">
    <source>
        <dbReference type="ARBA" id="ARBA00022449"/>
    </source>
</evidence>
<evidence type="ECO:0000256" key="5">
    <source>
        <dbReference type="ARBA" id="ARBA00022692"/>
    </source>
</evidence>
<keyword evidence="4" id="KW-0406">Ion transport</keyword>
<evidence type="ECO:0000256" key="4">
    <source>
        <dbReference type="ARBA" id="ARBA00022568"/>
    </source>
</evidence>
<dbReference type="PANTHER" id="PTHR10846">
    <property type="entry name" value="SODIUM/POTASSIUM/CALCIUM EXCHANGER"/>
    <property type="match status" value="1"/>
</dbReference>
<dbReference type="Pfam" id="PF01699">
    <property type="entry name" value="Na_Ca_ex"/>
    <property type="match status" value="1"/>
</dbReference>
<dbReference type="InterPro" id="IPR004481">
    <property type="entry name" value="K/Na/Ca-exchanger"/>
</dbReference>
<protein>
    <recommendedName>
        <fullName evidence="9">Sodium/calcium exchanger membrane region domain-containing protein</fullName>
    </recommendedName>
</protein>
<evidence type="ECO:0000256" key="1">
    <source>
        <dbReference type="ARBA" id="ARBA00004141"/>
    </source>
</evidence>
<keyword evidence="7 8" id="KW-0472">Membrane</keyword>
<reference evidence="10" key="1">
    <citation type="submission" date="2021-03" db="EMBL/GenBank/DDBJ databases">
        <authorList>
            <person name="Tran Van P."/>
        </authorList>
    </citation>
    <scope>NUCLEOTIDE SEQUENCE</scope>
</reference>
<keyword evidence="4" id="KW-0109">Calcium transport</keyword>
<evidence type="ECO:0000256" key="6">
    <source>
        <dbReference type="ARBA" id="ARBA00022989"/>
    </source>
</evidence>
<keyword evidence="11" id="KW-1185">Reference proteome</keyword>
<proteinExistence type="inferred from homology"/>
<evidence type="ECO:0000313" key="10">
    <source>
        <dbReference type="EMBL" id="CAG2053101.1"/>
    </source>
</evidence>
<feature type="domain" description="Sodium/calcium exchanger membrane region" evidence="9">
    <location>
        <begin position="83"/>
        <end position="247"/>
    </location>
</feature>
<keyword evidence="4" id="KW-0106">Calcium</keyword>
<comment type="subcellular location">
    <subcellularLocation>
        <location evidence="1">Membrane</location>
        <topology evidence="1">Multi-pass membrane protein</topology>
    </subcellularLocation>
</comment>
<keyword evidence="5 8" id="KW-0812">Transmembrane</keyword>
<evidence type="ECO:0000256" key="7">
    <source>
        <dbReference type="ARBA" id="ARBA00023136"/>
    </source>
</evidence>
<dbReference type="InterPro" id="IPR044880">
    <property type="entry name" value="NCX_ion-bd_dom_sf"/>
</dbReference>
<evidence type="ECO:0000313" key="11">
    <source>
        <dbReference type="Proteomes" id="UP001153148"/>
    </source>
</evidence>
<feature type="transmembrane region" description="Helical" evidence="8">
    <location>
        <begin position="205"/>
        <end position="225"/>
    </location>
</feature>
<feature type="transmembrane region" description="Helical" evidence="8">
    <location>
        <begin position="85"/>
        <end position="112"/>
    </location>
</feature>
<evidence type="ECO:0000256" key="8">
    <source>
        <dbReference type="SAM" id="Phobius"/>
    </source>
</evidence>
<evidence type="ECO:0000259" key="9">
    <source>
        <dbReference type="Pfam" id="PF01699"/>
    </source>
</evidence>
<dbReference type="EMBL" id="CAJPIN010000135">
    <property type="protein sequence ID" value="CAG2053101.1"/>
    <property type="molecule type" value="Genomic_DNA"/>
</dbReference>
<dbReference type="PANTHER" id="PTHR10846:SF74">
    <property type="entry name" value="SODIUM_POTASSIUM_CALCIUM EXCHANGER CG1090-RELATED"/>
    <property type="match status" value="1"/>
</dbReference>
<keyword evidence="3" id="KW-0050">Antiport</keyword>
<sequence length="277" mass="30969">MQSPRNLYLSRNSPAVLRHSPLHQSKQSIIKQGSPTQMRFLPYIMPTDEGLMAKISWGVTVPIHALCRATIPDCKQEKWRQWYPFTFVVSMVWISFYSYIMVWMITVIGSLSHKENISDLSIPGSTLGIPDTVMGLTFVAAGVSVPDALSSLAVVKEGYGDMAVSNAVGSNVFDILVCLGLPWFIQTALIKPGSHVNVFSKGLTYSTLSLLSTVLFLVVATHLNGWKLDKKYGLILMGWYLFFITFASLYELNVFGDMNPIEKLLFFEKLNNVVPNF</sequence>